<dbReference type="InterPro" id="IPR016187">
    <property type="entry name" value="CTDL_fold"/>
</dbReference>
<name>A0A673BEK7_9TELE</name>
<keyword evidence="1" id="KW-1015">Disulfide bond</keyword>
<dbReference type="AlphaFoldDB" id="A0A673BEK7"/>
<dbReference type="PROSITE" id="PS50041">
    <property type="entry name" value="C_TYPE_LECTIN_2"/>
    <property type="match status" value="1"/>
</dbReference>
<keyword evidence="4" id="KW-1185">Reference proteome</keyword>
<dbReference type="SUPFAM" id="SSF56436">
    <property type="entry name" value="C-type lectin-like"/>
    <property type="match status" value="1"/>
</dbReference>
<dbReference type="InterPro" id="IPR001304">
    <property type="entry name" value="C-type_lectin-like"/>
</dbReference>
<evidence type="ECO:0000313" key="4">
    <source>
        <dbReference type="Proteomes" id="UP000472271"/>
    </source>
</evidence>
<dbReference type="Pfam" id="PF00059">
    <property type="entry name" value="Lectin_C"/>
    <property type="match status" value="1"/>
</dbReference>
<dbReference type="Proteomes" id="UP000472271">
    <property type="component" value="Chromosome 1"/>
</dbReference>
<feature type="domain" description="C-type lectin" evidence="2">
    <location>
        <begin position="40"/>
        <end position="154"/>
    </location>
</feature>
<reference evidence="3" key="1">
    <citation type="submission" date="2019-06" db="EMBL/GenBank/DDBJ databases">
        <authorList>
            <consortium name="Wellcome Sanger Institute Data Sharing"/>
        </authorList>
    </citation>
    <scope>NUCLEOTIDE SEQUENCE [LARGE SCALE GENOMIC DNA]</scope>
</reference>
<dbReference type="Gene3D" id="3.10.100.10">
    <property type="entry name" value="Mannose-Binding Protein A, subunit A"/>
    <property type="match status" value="1"/>
</dbReference>
<evidence type="ECO:0000259" key="2">
    <source>
        <dbReference type="PROSITE" id="PS50041"/>
    </source>
</evidence>
<dbReference type="InterPro" id="IPR018378">
    <property type="entry name" value="C-type_lectin_CS"/>
</dbReference>
<dbReference type="CDD" id="cd00037">
    <property type="entry name" value="CLECT"/>
    <property type="match status" value="1"/>
</dbReference>
<dbReference type="Ensembl" id="ENSSORT00005040752.1">
    <property type="protein sequence ID" value="ENSSORP00005039724.1"/>
    <property type="gene ID" value="ENSSORG00005018558.1"/>
</dbReference>
<evidence type="ECO:0000313" key="3">
    <source>
        <dbReference type="Ensembl" id="ENSSORP00005039724.1"/>
    </source>
</evidence>
<dbReference type="SMART" id="SM00034">
    <property type="entry name" value="CLECT"/>
    <property type="match status" value="1"/>
</dbReference>
<dbReference type="InParanoid" id="A0A673BEK7"/>
<accession>A0A673BEK7</accession>
<dbReference type="PANTHER" id="PTHR22803">
    <property type="entry name" value="MANNOSE, PHOSPHOLIPASE, LECTIN RECEPTOR RELATED"/>
    <property type="match status" value="1"/>
</dbReference>
<protein>
    <recommendedName>
        <fullName evidence="2">C-type lectin domain-containing protein</fullName>
    </recommendedName>
</protein>
<evidence type="ECO:0000256" key="1">
    <source>
        <dbReference type="ARBA" id="ARBA00023157"/>
    </source>
</evidence>
<dbReference type="PRINTS" id="PR01504">
    <property type="entry name" value="PNCREATITSAP"/>
</dbReference>
<dbReference type="PROSITE" id="PS00615">
    <property type="entry name" value="C_TYPE_LECTIN_1"/>
    <property type="match status" value="1"/>
</dbReference>
<organism evidence="3 4">
    <name type="scientific">Sphaeramia orbicularis</name>
    <name type="common">orbiculate cardinalfish</name>
    <dbReference type="NCBI Taxonomy" id="375764"/>
    <lineage>
        <taxon>Eukaryota</taxon>
        <taxon>Metazoa</taxon>
        <taxon>Chordata</taxon>
        <taxon>Craniata</taxon>
        <taxon>Vertebrata</taxon>
        <taxon>Euteleostomi</taxon>
        <taxon>Actinopterygii</taxon>
        <taxon>Neopterygii</taxon>
        <taxon>Teleostei</taxon>
        <taxon>Neoteleostei</taxon>
        <taxon>Acanthomorphata</taxon>
        <taxon>Gobiaria</taxon>
        <taxon>Kurtiformes</taxon>
        <taxon>Apogonoidei</taxon>
        <taxon>Apogonidae</taxon>
        <taxon>Apogoninae</taxon>
        <taxon>Sphaeramia</taxon>
    </lineage>
</organism>
<dbReference type="InterPro" id="IPR016186">
    <property type="entry name" value="C-type_lectin-like/link_sf"/>
</dbReference>
<dbReference type="InterPro" id="IPR050111">
    <property type="entry name" value="C-type_lectin/snaclec_domain"/>
</dbReference>
<sequence length="160" mass="18403">MGHNSEFDPSHSFTHTEVEVHFFFFFSAARNSCPRGWHSLDSRCFLFVSRPSSWYNAEEHCIILGGRLASVSSTREYNFLQLITGSQYSHAWLGGFSLQVGWLWADGEGFYYDNWDSRYSTSAYPSSSYPCMFLQTHYGWGRSTCRSPRPFICSKSAFSC</sequence>
<reference evidence="3" key="3">
    <citation type="submission" date="2025-09" db="UniProtKB">
        <authorList>
            <consortium name="Ensembl"/>
        </authorList>
    </citation>
    <scope>IDENTIFICATION</scope>
</reference>
<reference evidence="3" key="2">
    <citation type="submission" date="2025-08" db="UniProtKB">
        <authorList>
            <consortium name="Ensembl"/>
        </authorList>
    </citation>
    <scope>IDENTIFICATION</scope>
</reference>
<proteinExistence type="predicted"/>